<organism evidence="1 2">
    <name type="scientific">Jiangella mangrovi</name>
    <dbReference type="NCBI Taxonomy" id="1524084"/>
    <lineage>
        <taxon>Bacteria</taxon>
        <taxon>Bacillati</taxon>
        <taxon>Actinomycetota</taxon>
        <taxon>Actinomycetes</taxon>
        <taxon>Jiangellales</taxon>
        <taxon>Jiangellaceae</taxon>
        <taxon>Jiangella</taxon>
    </lineage>
</organism>
<reference evidence="1 2" key="1">
    <citation type="submission" date="2020-08" db="EMBL/GenBank/DDBJ databases">
        <title>Sequencing the genomes of 1000 actinobacteria strains.</title>
        <authorList>
            <person name="Klenk H.-P."/>
        </authorList>
    </citation>
    <scope>NUCLEOTIDE SEQUENCE [LARGE SCALE GENOMIC DNA]</scope>
    <source>
        <strain evidence="1 2">DSM 102122</strain>
    </source>
</reference>
<gene>
    <name evidence="1" type="ORF">HD601_006366</name>
</gene>
<accession>A0A7W9GXY2</accession>
<sequence>MDSNTGAVLTPRELASRWRVSAGHLANLRARGEGIRYIKLGACVRYRLMDVLEHEAASVVEPVAA</sequence>
<dbReference type="Proteomes" id="UP000542813">
    <property type="component" value="Unassembled WGS sequence"/>
</dbReference>
<dbReference type="RefSeq" id="WP_184828842.1">
    <property type="nucleotide sequence ID" value="NZ_JACHMM010000001.1"/>
</dbReference>
<keyword evidence="2" id="KW-1185">Reference proteome</keyword>
<name>A0A7W9GXY2_9ACTN</name>
<evidence type="ECO:0000313" key="2">
    <source>
        <dbReference type="Proteomes" id="UP000542813"/>
    </source>
</evidence>
<proteinExistence type="predicted"/>
<evidence type="ECO:0000313" key="1">
    <source>
        <dbReference type="EMBL" id="MBB5791791.1"/>
    </source>
</evidence>
<protein>
    <recommendedName>
        <fullName evidence="3">DNA-binding protein</fullName>
    </recommendedName>
</protein>
<evidence type="ECO:0008006" key="3">
    <source>
        <dbReference type="Google" id="ProtNLM"/>
    </source>
</evidence>
<dbReference type="AlphaFoldDB" id="A0A7W9GXY2"/>
<comment type="caution">
    <text evidence="1">The sequence shown here is derived from an EMBL/GenBank/DDBJ whole genome shotgun (WGS) entry which is preliminary data.</text>
</comment>
<dbReference type="EMBL" id="JACHMM010000001">
    <property type="protein sequence ID" value="MBB5791791.1"/>
    <property type="molecule type" value="Genomic_DNA"/>
</dbReference>